<reference evidence="2 3" key="1">
    <citation type="submission" date="2019-01" db="EMBL/GenBank/DDBJ databases">
        <title>Sequencing the genomes of 1000 actinobacteria strains.</title>
        <authorList>
            <person name="Klenk H.-P."/>
        </authorList>
    </citation>
    <scope>NUCLEOTIDE SEQUENCE [LARGE SCALE GENOMIC DNA]</scope>
    <source>
        <strain evidence="2 3">DSM 43925</strain>
    </source>
</reference>
<dbReference type="InterPro" id="IPR000835">
    <property type="entry name" value="HTH_MarR-typ"/>
</dbReference>
<evidence type="ECO:0000313" key="2">
    <source>
        <dbReference type="EMBL" id="RVX41007.1"/>
    </source>
</evidence>
<dbReference type="PROSITE" id="PS50995">
    <property type="entry name" value="HTH_MARR_2"/>
    <property type="match status" value="1"/>
</dbReference>
<dbReference type="Pfam" id="PF12802">
    <property type="entry name" value="MarR_2"/>
    <property type="match status" value="1"/>
</dbReference>
<dbReference type="GO" id="GO:0003677">
    <property type="term" value="F:DNA binding"/>
    <property type="evidence" value="ECO:0007669"/>
    <property type="project" value="UniProtKB-KW"/>
</dbReference>
<proteinExistence type="predicted"/>
<dbReference type="OrthoDB" id="9807800at2"/>
<dbReference type="SUPFAM" id="SSF46785">
    <property type="entry name" value="Winged helix' DNA-binding domain"/>
    <property type="match status" value="1"/>
</dbReference>
<accession>A0A438M5Y9</accession>
<organism evidence="2 3">
    <name type="scientific">Nonomuraea polychroma</name>
    <dbReference type="NCBI Taxonomy" id="46176"/>
    <lineage>
        <taxon>Bacteria</taxon>
        <taxon>Bacillati</taxon>
        <taxon>Actinomycetota</taxon>
        <taxon>Actinomycetes</taxon>
        <taxon>Streptosporangiales</taxon>
        <taxon>Streptosporangiaceae</taxon>
        <taxon>Nonomuraea</taxon>
    </lineage>
</organism>
<dbReference type="PANTHER" id="PTHR33164:SF99">
    <property type="entry name" value="MARR FAMILY REGULATORY PROTEIN"/>
    <property type="match status" value="1"/>
</dbReference>
<keyword evidence="2" id="KW-0238">DNA-binding</keyword>
<dbReference type="InterPro" id="IPR011991">
    <property type="entry name" value="ArsR-like_HTH"/>
</dbReference>
<dbReference type="CDD" id="cd00090">
    <property type="entry name" value="HTH_ARSR"/>
    <property type="match status" value="1"/>
</dbReference>
<dbReference type="GO" id="GO:0003700">
    <property type="term" value="F:DNA-binding transcription factor activity"/>
    <property type="evidence" value="ECO:0007669"/>
    <property type="project" value="InterPro"/>
</dbReference>
<protein>
    <submittedName>
        <fullName evidence="2">DNA-binding MarR family transcriptional regulator</fullName>
    </submittedName>
</protein>
<feature type="domain" description="HTH marR-type" evidence="1">
    <location>
        <begin position="2"/>
        <end position="143"/>
    </location>
</feature>
<dbReference type="SMART" id="SM00347">
    <property type="entry name" value="HTH_MARR"/>
    <property type="match status" value="1"/>
</dbReference>
<evidence type="ECO:0000313" key="3">
    <source>
        <dbReference type="Proteomes" id="UP000284824"/>
    </source>
</evidence>
<dbReference type="InterPro" id="IPR039422">
    <property type="entry name" value="MarR/SlyA-like"/>
</dbReference>
<keyword evidence="3" id="KW-1185">Reference proteome</keyword>
<evidence type="ECO:0000259" key="1">
    <source>
        <dbReference type="PROSITE" id="PS50995"/>
    </source>
</evidence>
<dbReference type="PANTHER" id="PTHR33164">
    <property type="entry name" value="TRANSCRIPTIONAL REGULATOR, MARR FAMILY"/>
    <property type="match status" value="1"/>
</dbReference>
<dbReference type="InterPro" id="IPR036388">
    <property type="entry name" value="WH-like_DNA-bd_sf"/>
</dbReference>
<dbReference type="EMBL" id="SAUN01000001">
    <property type="protein sequence ID" value="RVX41007.1"/>
    <property type="molecule type" value="Genomic_DNA"/>
</dbReference>
<dbReference type="Proteomes" id="UP000284824">
    <property type="component" value="Unassembled WGS sequence"/>
</dbReference>
<dbReference type="Gene3D" id="1.10.10.10">
    <property type="entry name" value="Winged helix-like DNA-binding domain superfamily/Winged helix DNA-binding domain"/>
    <property type="match status" value="1"/>
</dbReference>
<sequence length="160" mass="17147">MQPVLTGDLDTGTLALFVGFAAAEVVQQSLADQGFAGLRFAHGYVFQHLVGGDGPTVGELAPKLGVTQQAASKAVAELERLGYVERHADPGDARIRRAHLTRRGQEAVAAARRAREALEARLAGRGGKRRLEECRALLAELLDELGGAPAVRHREVRPPR</sequence>
<dbReference type="GO" id="GO:0006950">
    <property type="term" value="P:response to stress"/>
    <property type="evidence" value="ECO:0007669"/>
    <property type="project" value="TreeGrafter"/>
</dbReference>
<dbReference type="InterPro" id="IPR036390">
    <property type="entry name" value="WH_DNA-bd_sf"/>
</dbReference>
<name>A0A438M5Y9_9ACTN</name>
<gene>
    <name evidence="2" type="ORF">EDD27_3458</name>
</gene>
<dbReference type="AlphaFoldDB" id="A0A438M5Y9"/>
<dbReference type="RefSeq" id="WP_127933312.1">
    <property type="nucleotide sequence ID" value="NZ_SAUN01000001.1"/>
</dbReference>
<comment type="caution">
    <text evidence="2">The sequence shown here is derived from an EMBL/GenBank/DDBJ whole genome shotgun (WGS) entry which is preliminary data.</text>
</comment>